<dbReference type="EMBL" id="BTGU01000694">
    <property type="protein sequence ID" value="GMN68785.1"/>
    <property type="molecule type" value="Genomic_DNA"/>
</dbReference>
<evidence type="ECO:0000313" key="3">
    <source>
        <dbReference type="Proteomes" id="UP001187192"/>
    </source>
</evidence>
<reference evidence="1" key="1">
    <citation type="submission" date="2023-07" db="EMBL/GenBank/DDBJ databases">
        <title>draft genome sequence of fig (Ficus carica).</title>
        <authorList>
            <person name="Takahashi T."/>
            <person name="Nishimura K."/>
        </authorList>
    </citation>
    <scope>NUCLEOTIDE SEQUENCE</scope>
</reference>
<evidence type="ECO:0000313" key="1">
    <source>
        <dbReference type="EMBL" id="GMN27323.1"/>
    </source>
</evidence>
<organism evidence="1 3">
    <name type="scientific">Ficus carica</name>
    <name type="common">Common fig</name>
    <dbReference type="NCBI Taxonomy" id="3494"/>
    <lineage>
        <taxon>Eukaryota</taxon>
        <taxon>Viridiplantae</taxon>
        <taxon>Streptophyta</taxon>
        <taxon>Embryophyta</taxon>
        <taxon>Tracheophyta</taxon>
        <taxon>Spermatophyta</taxon>
        <taxon>Magnoliopsida</taxon>
        <taxon>eudicotyledons</taxon>
        <taxon>Gunneridae</taxon>
        <taxon>Pentapetalae</taxon>
        <taxon>rosids</taxon>
        <taxon>fabids</taxon>
        <taxon>Rosales</taxon>
        <taxon>Moraceae</taxon>
        <taxon>Ficeae</taxon>
        <taxon>Ficus</taxon>
    </lineage>
</organism>
<sequence>MSGRKSVEKGWQVSREGERELIVKGGGRRQYALGCRYDNRQKRRKKTTVTWVHRERAHGRWDVNRQQRKDAWALGR</sequence>
<protein>
    <submittedName>
        <fullName evidence="1">Uncharacterized protein</fullName>
    </submittedName>
</protein>
<keyword evidence="3" id="KW-1185">Reference proteome</keyword>
<name>A0AA88CMJ4_FICCA</name>
<accession>A0AA88CMJ4</accession>
<evidence type="ECO:0000313" key="2">
    <source>
        <dbReference type="EMBL" id="GMN68785.1"/>
    </source>
</evidence>
<proteinExistence type="predicted"/>
<dbReference type="AlphaFoldDB" id="A0AA88CMJ4"/>
<dbReference type="EMBL" id="BTGU01008331">
    <property type="protein sequence ID" value="GMN27323.1"/>
    <property type="molecule type" value="Genomic_DNA"/>
</dbReference>
<gene>
    <name evidence="2" type="ORF">TIFTF001_037837</name>
    <name evidence="1" type="ORF">TIFTF001_050462</name>
</gene>
<dbReference type="Proteomes" id="UP001187192">
    <property type="component" value="Unassembled WGS sequence"/>
</dbReference>
<comment type="caution">
    <text evidence="1">The sequence shown here is derived from an EMBL/GenBank/DDBJ whole genome shotgun (WGS) entry which is preliminary data.</text>
</comment>